<dbReference type="RefSeq" id="WP_079132257.1">
    <property type="nucleotide sequence ID" value="NZ_LJGW01000289.1"/>
</dbReference>
<dbReference type="AlphaFoldDB" id="A0A1E7L2Z7"/>
<protein>
    <recommendedName>
        <fullName evidence="1">DUF7878 domain-containing protein</fullName>
    </recommendedName>
</protein>
<reference evidence="2 3" key="1">
    <citation type="journal article" date="2016" name="Front. Microbiol.">
        <title>Comparative Genomics Analysis of Streptomyces Species Reveals Their Adaptation to the Marine Environment and Their Diversity at the Genomic Level.</title>
        <authorList>
            <person name="Tian X."/>
            <person name="Zhang Z."/>
            <person name="Yang T."/>
            <person name="Chen M."/>
            <person name="Li J."/>
            <person name="Chen F."/>
            <person name="Yang J."/>
            <person name="Li W."/>
            <person name="Zhang B."/>
            <person name="Zhang Z."/>
            <person name="Wu J."/>
            <person name="Zhang C."/>
            <person name="Long L."/>
            <person name="Xiao J."/>
        </authorList>
    </citation>
    <scope>NUCLEOTIDE SEQUENCE [LARGE SCALE GENOMIC DNA]</scope>
    <source>
        <strain evidence="2 3">SCSIO 10429</strain>
    </source>
</reference>
<organism evidence="2 3">
    <name type="scientific">Streptomyces nanshensis</name>
    <dbReference type="NCBI Taxonomy" id="518642"/>
    <lineage>
        <taxon>Bacteria</taxon>
        <taxon>Bacillati</taxon>
        <taxon>Actinomycetota</taxon>
        <taxon>Actinomycetes</taxon>
        <taxon>Kitasatosporales</taxon>
        <taxon>Streptomycetaceae</taxon>
        <taxon>Streptomyces</taxon>
    </lineage>
</organism>
<dbReference type="InterPro" id="IPR057200">
    <property type="entry name" value="DUF7878"/>
</dbReference>
<evidence type="ECO:0000313" key="3">
    <source>
        <dbReference type="Proteomes" id="UP000176005"/>
    </source>
</evidence>
<evidence type="ECO:0000259" key="1">
    <source>
        <dbReference type="Pfam" id="PF25297"/>
    </source>
</evidence>
<dbReference type="EMBL" id="LJGW01000289">
    <property type="protein sequence ID" value="OEV10576.1"/>
    <property type="molecule type" value="Genomic_DNA"/>
</dbReference>
<dbReference type="Proteomes" id="UP000176005">
    <property type="component" value="Unassembled WGS sequence"/>
</dbReference>
<evidence type="ECO:0000313" key="2">
    <source>
        <dbReference type="EMBL" id="OEV10576.1"/>
    </source>
</evidence>
<sequence>MRWNYMNFSVADLRGDTLADYLVNVEADFEIVEAGNEVYAEPAFPVAELARELSRWISVSEREPTDFCFASLSFEDPGAVRILRGAEGWLVGSALTPGELSSPQQWQELTEGIIEFIGHVRRDLEQVGIDTAFVLGDG</sequence>
<feature type="domain" description="DUF7878" evidence="1">
    <location>
        <begin position="13"/>
        <end position="126"/>
    </location>
</feature>
<keyword evidence="3" id="KW-1185">Reference proteome</keyword>
<name>A0A1E7L2Z7_9ACTN</name>
<gene>
    <name evidence="2" type="ORF">AN218_16870</name>
</gene>
<proteinExistence type="predicted"/>
<accession>A0A1E7L2Z7</accession>
<dbReference type="Pfam" id="PF25297">
    <property type="entry name" value="DUF7878"/>
    <property type="match status" value="1"/>
</dbReference>
<comment type="caution">
    <text evidence="2">The sequence shown here is derived from an EMBL/GenBank/DDBJ whole genome shotgun (WGS) entry which is preliminary data.</text>
</comment>